<reference evidence="2 3" key="1">
    <citation type="submission" date="2024-02" db="EMBL/GenBank/DDBJ databases">
        <title>A nitrogen-fixing paenibacillus bacterium.</title>
        <authorList>
            <person name="Zhang W.L."/>
            <person name="Chen S.F."/>
        </authorList>
    </citation>
    <scope>NUCLEOTIDE SEQUENCE [LARGE SCALE GENOMIC DNA]</scope>
    <source>
        <strain evidence="2 3">M1</strain>
    </source>
</reference>
<keyword evidence="1" id="KW-0732">Signal</keyword>
<feature type="signal peptide" evidence="1">
    <location>
        <begin position="1"/>
        <end position="19"/>
    </location>
</feature>
<dbReference type="EMBL" id="JAZHPZ010000001">
    <property type="protein sequence ID" value="MEF2964765.1"/>
    <property type="molecule type" value="Genomic_DNA"/>
</dbReference>
<proteinExistence type="predicted"/>
<comment type="caution">
    <text evidence="2">The sequence shown here is derived from an EMBL/GenBank/DDBJ whole genome shotgun (WGS) entry which is preliminary data.</text>
</comment>
<organism evidence="2 3">
    <name type="scientific">Paenibacillus haidiansis</name>
    <dbReference type="NCBI Taxonomy" id="1574488"/>
    <lineage>
        <taxon>Bacteria</taxon>
        <taxon>Bacillati</taxon>
        <taxon>Bacillota</taxon>
        <taxon>Bacilli</taxon>
        <taxon>Bacillales</taxon>
        <taxon>Paenibacillaceae</taxon>
        <taxon>Paenibacillus</taxon>
    </lineage>
</organism>
<accession>A0ABU7VLW7</accession>
<evidence type="ECO:0000256" key="1">
    <source>
        <dbReference type="SAM" id="SignalP"/>
    </source>
</evidence>
<sequence>MLRRTMLYGILLVAGVTLGMQMSEPGPVETGLEQNGSWTPAAGAGWPNYNPYSGAAQPSYGNPAGQTGNNGMVWYGNGYGAQGVTPGGTVNGVPGGIQGGYNAAGNGTMYDDSYYYGQMSGETTQTPADLLLPQPESPAVDRFADKTAQLLQQVSRKSIHWFASWFGPSPE</sequence>
<dbReference type="Proteomes" id="UP001306950">
    <property type="component" value="Unassembled WGS sequence"/>
</dbReference>
<gene>
    <name evidence="2" type="ORF">V3851_02900</name>
</gene>
<protein>
    <submittedName>
        <fullName evidence="2">Uncharacterized protein</fullName>
    </submittedName>
</protein>
<name>A0ABU7VLW7_9BACL</name>
<feature type="chain" id="PRO_5045962657" evidence="1">
    <location>
        <begin position="20"/>
        <end position="171"/>
    </location>
</feature>
<evidence type="ECO:0000313" key="2">
    <source>
        <dbReference type="EMBL" id="MEF2964765.1"/>
    </source>
</evidence>
<keyword evidence="3" id="KW-1185">Reference proteome</keyword>
<evidence type="ECO:0000313" key="3">
    <source>
        <dbReference type="Proteomes" id="UP001306950"/>
    </source>
</evidence>